<dbReference type="GO" id="GO:0005829">
    <property type="term" value="C:cytosol"/>
    <property type="evidence" value="ECO:0007669"/>
    <property type="project" value="TreeGrafter"/>
</dbReference>
<feature type="compositionally biased region" description="Basic and acidic residues" evidence="7">
    <location>
        <begin position="23"/>
        <end position="35"/>
    </location>
</feature>
<dbReference type="GO" id="GO:0005052">
    <property type="term" value="F:peroxisome matrix targeting signal-1 binding"/>
    <property type="evidence" value="ECO:0007669"/>
    <property type="project" value="TreeGrafter"/>
</dbReference>
<dbReference type="InterPro" id="IPR024111">
    <property type="entry name" value="PEX5/PEX5L"/>
</dbReference>
<feature type="region of interest" description="Disordered" evidence="7">
    <location>
        <begin position="1"/>
        <end position="167"/>
    </location>
</feature>
<evidence type="ECO:0000256" key="4">
    <source>
        <dbReference type="ARBA" id="ARBA00022737"/>
    </source>
</evidence>
<organism evidence="8 9">
    <name type="scientific">Dioszegia hungarica</name>
    <dbReference type="NCBI Taxonomy" id="4972"/>
    <lineage>
        <taxon>Eukaryota</taxon>
        <taxon>Fungi</taxon>
        <taxon>Dikarya</taxon>
        <taxon>Basidiomycota</taxon>
        <taxon>Agaricomycotina</taxon>
        <taxon>Tremellomycetes</taxon>
        <taxon>Tremellales</taxon>
        <taxon>Bulleribasidiaceae</taxon>
        <taxon>Dioszegia</taxon>
    </lineage>
</organism>
<sequence>MQSFLGGDKGGSSNPLKQISGREGTDRSVFRDRHAPAGPQSSSQHAFNAPQAQQSNQQLVHAQTPHPFNLSHLSSALSSSTGSSAQVRPPAHFDQTWSQRPVGPAPQRYADAGWSQGYSQSARPAGPSSDWANGFTAEGKGKGRAEPYMQQQQHQPQQAEHYDPYRSSLNMGMGMGMGGGMGMGMGYQPSFQPMYTGYQQQAPQAAARVQEMTDKEHAEMEAAFERAFEDAKVADPVEVGDQQETAPPEEEIREAKGEFDKVWESLKPEAERLGKLAEWEKEFSQFTNDEDDLFETLNDSITRSNIGQTSLDDQLEFGLGGDPTLVRPDLMGYLDHDDGVPTHQEYQFRESASSKYSDLSPAQALIVARAILQTGGSLTDASDLLETFLQRATLADRAEAGVGDVEVWTLLGRTHAMNEKEEKALAAFAQGRAAIENSGGTVQPMTGELLTNLAISYVNESLDLAALTVLHQYLTLSAPQLAGPKPLRSNIASDAGPWVLHQSLTEQYLAVARHQYETKGEVDPDVQVGLGTLYYMMGEYGDARGCWVNALGERPDDYLLWNRLGATLANGGNPEEAVDAYRRALELRPTFTRAIFNLGVACLNIGVHREAAEHFLAALSLHDDKGDSPSGGNDSAALWATLRRAFAALDLNDLAAQAVPGADLQIFRAAGFDF</sequence>
<dbReference type="InterPro" id="IPR011990">
    <property type="entry name" value="TPR-like_helical_dom_sf"/>
</dbReference>
<keyword evidence="5 6" id="KW-0802">TPR repeat</keyword>
<evidence type="ECO:0000256" key="6">
    <source>
        <dbReference type="PROSITE-ProRule" id="PRU00339"/>
    </source>
</evidence>
<dbReference type="InterPro" id="IPR019734">
    <property type="entry name" value="TPR_rpt"/>
</dbReference>
<comment type="subcellular location">
    <subcellularLocation>
        <location evidence="1">Cytoplasm</location>
    </subcellularLocation>
</comment>
<evidence type="ECO:0000256" key="2">
    <source>
        <dbReference type="ARBA" id="ARBA00005348"/>
    </source>
</evidence>
<dbReference type="RefSeq" id="XP_052945774.1">
    <property type="nucleotide sequence ID" value="XM_053089529.1"/>
</dbReference>
<feature type="repeat" description="TPR" evidence="6">
    <location>
        <begin position="558"/>
        <end position="591"/>
    </location>
</feature>
<dbReference type="GeneID" id="77728734"/>
<dbReference type="PROSITE" id="PS50005">
    <property type="entry name" value="TPR"/>
    <property type="match status" value="2"/>
</dbReference>
<dbReference type="Gene3D" id="1.25.40.10">
    <property type="entry name" value="Tetratricopeptide repeat domain"/>
    <property type="match status" value="1"/>
</dbReference>
<keyword evidence="4" id="KW-0677">Repeat</keyword>
<feature type="compositionally biased region" description="Polar residues" evidence="7">
    <location>
        <begin position="39"/>
        <end position="61"/>
    </location>
</feature>
<evidence type="ECO:0000256" key="7">
    <source>
        <dbReference type="SAM" id="MobiDB-lite"/>
    </source>
</evidence>
<dbReference type="EMBL" id="JAKWFO010000005">
    <property type="protein sequence ID" value="KAI9635997.1"/>
    <property type="molecule type" value="Genomic_DNA"/>
</dbReference>
<keyword evidence="9" id="KW-1185">Reference proteome</keyword>
<evidence type="ECO:0000256" key="5">
    <source>
        <dbReference type="ARBA" id="ARBA00022803"/>
    </source>
</evidence>
<comment type="similarity">
    <text evidence="2">Belongs to the peroxisomal targeting signal receptor family.</text>
</comment>
<dbReference type="AlphaFoldDB" id="A0AA38LSP1"/>
<evidence type="ECO:0000313" key="9">
    <source>
        <dbReference type="Proteomes" id="UP001164286"/>
    </source>
</evidence>
<keyword evidence="8" id="KW-0675">Receptor</keyword>
<proteinExistence type="inferred from homology"/>
<feature type="compositionally biased region" description="Low complexity" evidence="7">
    <location>
        <begin position="70"/>
        <end position="84"/>
    </location>
</feature>
<comment type="caution">
    <text evidence="8">The sequence shown here is derived from an EMBL/GenBank/DDBJ whole genome shotgun (WGS) entry which is preliminary data.</text>
</comment>
<dbReference type="GO" id="GO:0016560">
    <property type="term" value="P:protein import into peroxisome matrix, docking"/>
    <property type="evidence" value="ECO:0007669"/>
    <property type="project" value="TreeGrafter"/>
</dbReference>
<dbReference type="Pfam" id="PF13432">
    <property type="entry name" value="TPR_16"/>
    <property type="match status" value="1"/>
</dbReference>
<gene>
    <name evidence="8" type="ORF">MKK02DRAFT_36958</name>
</gene>
<feature type="repeat" description="TPR" evidence="6">
    <location>
        <begin position="524"/>
        <end position="557"/>
    </location>
</feature>
<dbReference type="Proteomes" id="UP001164286">
    <property type="component" value="Unassembled WGS sequence"/>
</dbReference>
<evidence type="ECO:0000256" key="1">
    <source>
        <dbReference type="ARBA" id="ARBA00004496"/>
    </source>
</evidence>
<dbReference type="PANTHER" id="PTHR10130">
    <property type="entry name" value="PEROXISOMAL TARGETING SIGNAL 1 RECEPTOR PEX5"/>
    <property type="match status" value="1"/>
</dbReference>
<reference evidence="8" key="1">
    <citation type="journal article" date="2022" name="G3 (Bethesda)">
        <title>High quality genome of the basidiomycete yeast Dioszegia hungarica PDD-24b-2 isolated from cloud water.</title>
        <authorList>
            <person name="Jarrige D."/>
            <person name="Haridas S."/>
            <person name="Bleykasten-Grosshans C."/>
            <person name="Joly M."/>
            <person name="Nadalig T."/>
            <person name="Sancelme M."/>
            <person name="Vuilleumier S."/>
            <person name="Grigoriev I.V."/>
            <person name="Amato P."/>
            <person name="Bringel F."/>
        </authorList>
    </citation>
    <scope>NUCLEOTIDE SEQUENCE</scope>
    <source>
        <strain evidence="8">PDD-24b-2</strain>
    </source>
</reference>
<dbReference type="GO" id="GO:0005778">
    <property type="term" value="C:peroxisomal membrane"/>
    <property type="evidence" value="ECO:0007669"/>
    <property type="project" value="TreeGrafter"/>
</dbReference>
<accession>A0AA38LSP1</accession>
<dbReference type="SMART" id="SM00028">
    <property type="entry name" value="TPR"/>
    <property type="match status" value="4"/>
</dbReference>
<keyword evidence="3" id="KW-0963">Cytoplasm</keyword>
<evidence type="ECO:0000256" key="3">
    <source>
        <dbReference type="ARBA" id="ARBA00022490"/>
    </source>
</evidence>
<name>A0AA38LSP1_9TREE</name>
<evidence type="ECO:0000313" key="8">
    <source>
        <dbReference type="EMBL" id="KAI9635997.1"/>
    </source>
</evidence>
<protein>
    <submittedName>
        <fullName evidence="8">Peroxisome targeting signal receptor</fullName>
    </submittedName>
</protein>
<dbReference type="SUPFAM" id="SSF48452">
    <property type="entry name" value="TPR-like"/>
    <property type="match status" value="1"/>
</dbReference>
<dbReference type="PANTHER" id="PTHR10130:SF9">
    <property type="entry name" value="PEROXISOMAL TARGETING SIGNAL RECEPTOR"/>
    <property type="match status" value="1"/>
</dbReference>